<evidence type="ECO:0000256" key="1">
    <source>
        <dbReference type="ARBA" id="ARBA00004201"/>
    </source>
</evidence>
<evidence type="ECO:0000259" key="6">
    <source>
        <dbReference type="PROSITE" id="PS51385"/>
    </source>
</evidence>
<proteinExistence type="inferred from homology"/>
<evidence type="ECO:0000256" key="4">
    <source>
        <dbReference type="ARBA" id="ARBA00022490"/>
    </source>
</evidence>
<keyword evidence="4" id="KW-0963">Cytoplasm</keyword>
<dbReference type="SMART" id="SM01199">
    <property type="entry name" value="FDF"/>
    <property type="match status" value="1"/>
</dbReference>
<dbReference type="Pfam" id="PF03853">
    <property type="entry name" value="YjeF_N"/>
    <property type="match status" value="1"/>
</dbReference>
<feature type="domain" description="DFDF" evidence="7">
    <location>
        <begin position="113"/>
        <end position="149"/>
    </location>
</feature>
<sequence>MASQFLGLPVSIVHNIGTNIYGVIEGVDGTTLKLKNVKINDQAIDYDYEIDGSDILDLQVLREQKTPREKPKKSKKSPAKTAPMNGPIKLITGSGRKENSRSGTGSANGDIFATGNHSDNIQDDFDFEANLNKFDKKGVFDEFKKQDTSTSRLVDNNRISAKYRHDENVLSDSSVISADVSKKLQLKIEKGGRFCPLANPLQIIELEREAFMDFGLSEETLTENSGRTICSLVLELLGGSRRMNASNHNSPPLVTIFCGIGRSGLRGLAAARHLLNHDIHVVVCKPATRYSDDASILREVQRLEKLGVTVSEPNLIEKVLDEQEAPTELIIDALAGIEFSILDMFGGDPAPVEDTYKMIEWINRKRISKLSIDLPAGLDSSTGDLCARDSEGTIGQCIEPKWVLSLGIPVSSLVYWKNKWATGHSECHFYVGDIGIPRAAFQSRSMKRLGQLRFGPDYYLKLVQG</sequence>
<dbReference type="PANTHER" id="PTHR13612">
    <property type="entry name" value="ENHANCER OF MRNA-DECAPPING PROTEIN 3"/>
    <property type="match status" value="1"/>
</dbReference>
<evidence type="ECO:0000313" key="8">
    <source>
        <dbReference type="EMBL" id="ODV92197.1"/>
    </source>
</evidence>
<dbReference type="Gene3D" id="3.40.50.10260">
    <property type="entry name" value="YjeF N-terminal domain"/>
    <property type="match status" value="1"/>
</dbReference>
<dbReference type="GO" id="GO:0031087">
    <property type="term" value="P:deadenylation-independent decapping of nuclear-transcribed mRNA"/>
    <property type="evidence" value="ECO:0007669"/>
    <property type="project" value="TreeGrafter"/>
</dbReference>
<dbReference type="GO" id="GO:0033962">
    <property type="term" value="P:P-body assembly"/>
    <property type="evidence" value="ECO:0007669"/>
    <property type="project" value="TreeGrafter"/>
</dbReference>
<dbReference type="InterPro" id="IPR025762">
    <property type="entry name" value="DFDF"/>
</dbReference>
<dbReference type="EMBL" id="KV453841">
    <property type="protein sequence ID" value="ODV92197.1"/>
    <property type="molecule type" value="Genomic_DNA"/>
</dbReference>
<evidence type="ECO:0000256" key="3">
    <source>
        <dbReference type="ARBA" id="ARBA00015797"/>
    </source>
</evidence>
<evidence type="ECO:0000256" key="2">
    <source>
        <dbReference type="ARBA" id="ARBA00006610"/>
    </source>
</evidence>
<evidence type="ECO:0000256" key="5">
    <source>
        <dbReference type="SAM" id="MobiDB-lite"/>
    </source>
</evidence>
<dbReference type="GO" id="GO:0003729">
    <property type="term" value="F:mRNA binding"/>
    <property type="evidence" value="ECO:0007669"/>
    <property type="project" value="TreeGrafter"/>
</dbReference>
<gene>
    <name evidence="8" type="ORF">CANCADRAFT_784</name>
</gene>
<dbReference type="SUPFAM" id="SSF64153">
    <property type="entry name" value="YjeF N-terminal domain-like"/>
    <property type="match status" value="1"/>
</dbReference>
<dbReference type="GO" id="GO:0000932">
    <property type="term" value="C:P-body"/>
    <property type="evidence" value="ECO:0007669"/>
    <property type="project" value="UniProtKB-SubCell"/>
</dbReference>
<dbReference type="InterPro" id="IPR019050">
    <property type="entry name" value="FDF_dom"/>
</dbReference>
<dbReference type="AlphaFoldDB" id="A0A1E4TKD9"/>
<dbReference type="PROSITE" id="PS51512">
    <property type="entry name" value="DFDF"/>
    <property type="match status" value="1"/>
</dbReference>
<dbReference type="OrthoDB" id="10030313at2759"/>
<feature type="domain" description="YjeF N-terminal" evidence="6">
    <location>
        <begin position="203"/>
        <end position="442"/>
    </location>
</feature>
<dbReference type="InterPro" id="IPR004443">
    <property type="entry name" value="YjeF_N_dom"/>
</dbReference>
<evidence type="ECO:0000313" key="9">
    <source>
        <dbReference type="Proteomes" id="UP000095023"/>
    </source>
</evidence>
<dbReference type="Proteomes" id="UP000095023">
    <property type="component" value="Unassembled WGS sequence"/>
</dbReference>
<feature type="region of interest" description="Disordered" evidence="5">
    <location>
        <begin position="62"/>
        <end position="115"/>
    </location>
</feature>
<keyword evidence="9" id="KW-1185">Reference proteome</keyword>
<dbReference type="Pfam" id="PF09532">
    <property type="entry name" value="FDF"/>
    <property type="match status" value="1"/>
</dbReference>
<comment type="similarity">
    <text evidence="2">Belongs to the EDC3 family.</text>
</comment>
<protein>
    <recommendedName>
        <fullName evidence="3">Enhancer of mRNA-decapping protein 3</fullName>
    </recommendedName>
</protein>
<reference evidence="9" key="1">
    <citation type="submission" date="2016-02" db="EMBL/GenBank/DDBJ databases">
        <title>Comparative genomics of biotechnologically important yeasts.</title>
        <authorList>
            <consortium name="DOE Joint Genome Institute"/>
            <person name="Riley R."/>
            <person name="Haridas S."/>
            <person name="Wolfe K.H."/>
            <person name="Lopes M.R."/>
            <person name="Hittinger C.T."/>
            <person name="Goker M."/>
            <person name="Salamov A."/>
            <person name="Wisecaver J."/>
            <person name="Long T.M."/>
            <person name="Aerts A.L."/>
            <person name="Barry K."/>
            <person name="Choi C."/>
            <person name="Clum A."/>
            <person name="Coughlan A.Y."/>
            <person name="Deshpande S."/>
            <person name="Douglass A.P."/>
            <person name="Hanson S.J."/>
            <person name="Klenk H.-P."/>
            <person name="Labutti K."/>
            <person name="Lapidus A."/>
            <person name="Lindquist E."/>
            <person name="Lipzen A."/>
            <person name="Meier-Kolthoff J.P."/>
            <person name="Ohm R.A."/>
            <person name="Otillar R.P."/>
            <person name="Pangilinan J."/>
            <person name="Peng Y."/>
            <person name="Rokas A."/>
            <person name="Rosa C.A."/>
            <person name="Scheuner C."/>
            <person name="Sibirny A.A."/>
            <person name="Slot J.C."/>
            <person name="Stielow J.B."/>
            <person name="Sun H."/>
            <person name="Kurtzman C.P."/>
            <person name="Blackwell M."/>
            <person name="Jeffries T.W."/>
            <person name="Grigoriev I.V."/>
        </authorList>
    </citation>
    <scope>NUCLEOTIDE SEQUENCE [LARGE SCALE GENOMIC DNA]</scope>
    <source>
        <strain evidence="9">NRRL Y-17796</strain>
    </source>
</reference>
<dbReference type="PROSITE" id="PS51385">
    <property type="entry name" value="YJEF_N"/>
    <property type="match status" value="1"/>
</dbReference>
<dbReference type="InterPro" id="IPR036652">
    <property type="entry name" value="YjeF_N_dom_sf"/>
</dbReference>
<organism evidence="8 9">
    <name type="scientific">Tortispora caseinolytica NRRL Y-17796</name>
    <dbReference type="NCBI Taxonomy" id="767744"/>
    <lineage>
        <taxon>Eukaryota</taxon>
        <taxon>Fungi</taxon>
        <taxon>Dikarya</taxon>
        <taxon>Ascomycota</taxon>
        <taxon>Saccharomycotina</taxon>
        <taxon>Trigonopsidomycetes</taxon>
        <taxon>Trigonopsidales</taxon>
        <taxon>Trigonopsidaceae</taxon>
        <taxon>Tortispora</taxon>
    </lineage>
</organism>
<dbReference type="PANTHER" id="PTHR13612:SF0">
    <property type="entry name" value="ENHANCER OF MRNA-DECAPPING PROTEIN 3"/>
    <property type="match status" value="1"/>
</dbReference>
<accession>A0A1E4TKD9</accession>
<name>A0A1E4TKD9_9ASCO</name>
<evidence type="ECO:0000259" key="7">
    <source>
        <dbReference type="PROSITE" id="PS51512"/>
    </source>
</evidence>
<comment type="subcellular location">
    <subcellularLocation>
        <location evidence="1">Cytoplasm</location>
        <location evidence="1">P-body</location>
    </subcellularLocation>
</comment>